<organism evidence="1 2">
    <name type="scientific">Deferribacter autotrophicus</name>
    <dbReference type="NCBI Taxonomy" id="500465"/>
    <lineage>
        <taxon>Bacteria</taxon>
        <taxon>Pseudomonadati</taxon>
        <taxon>Deferribacterota</taxon>
        <taxon>Deferribacteres</taxon>
        <taxon>Deferribacterales</taxon>
        <taxon>Deferribacteraceae</taxon>
        <taxon>Deferribacter</taxon>
    </lineage>
</organism>
<reference evidence="1 2" key="1">
    <citation type="submission" date="2019-06" db="EMBL/GenBank/DDBJ databases">
        <title>Genomic insights into carbon and energy metabolism of Deferribacter autotrophicus revealed new metabolic traits in the phylum Deferribacteres.</title>
        <authorList>
            <person name="Slobodkin A.I."/>
            <person name="Slobodkina G.B."/>
            <person name="Allioux M."/>
            <person name="Alain K."/>
            <person name="Jebbar M."/>
            <person name="Shadrin V."/>
            <person name="Kublanov I.V."/>
            <person name="Toshchakov S.V."/>
            <person name="Bonch-Osmolovskaya E.A."/>
        </authorList>
    </citation>
    <scope>NUCLEOTIDE SEQUENCE [LARGE SCALE GENOMIC DNA]</scope>
    <source>
        <strain evidence="1 2">SL50</strain>
    </source>
</reference>
<dbReference type="EMBL" id="VFJB01000008">
    <property type="protein sequence ID" value="KAA0257296.1"/>
    <property type="molecule type" value="Genomic_DNA"/>
</dbReference>
<name>A0A5A8EZZ8_9BACT</name>
<proteinExistence type="predicted"/>
<dbReference type="Proteomes" id="UP000322876">
    <property type="component" value="Unassembled WGS sequence"/>
</dbReference>
<comment type="caution">
    <text evidence="1">The sequence shown here is derived from an EMBL/GenBank/DDBJ whole genome shotgun (WGS) entry which is preliminary data.</text>
</comment>
<dbReference type="AlphaFoldDB" id="A0A5A8EZZ8"/>
<evidence type="ECO:0000313" key="2">
    <source>
        <dbReference type="Proteomes" id="UP000322876"/>
    </source>
</evidence>
<dbReference type="RefSeq" id="WP_149266969.1">
    <property type="nucleotide sequence ID" value="NZ_VFJB01000008.1"/>
</dbReference>
<evidence type="ECO:0000313" key="1">
    <source>
        <dbReference type="EMBL" id="KAA0257296.1"/>
    </source>
</evidence>
<gene>
    <name evidence="1" type="ORF">FHQ18_09610</name>
</gene>
<accession>A0A5A8EZZ8</accession>
<keyword evidence="2" id="KW-1185">Reference proteome</keyword>
<protein>
    <submittedName>
        <fullName evidence="1">Uncharacterized protein</fullName>
    </submittedName>
</protein>
<sequence>MKYWCVDVKIGDDIMVKLKPEVVNLLKSSPTKKALRLSVEVLKEKYSREWPYLFLDCPFCYFIKDCRDCLWKYIIDIHFDDIPCISYLEERNLLQLKRL</sequence>